<comment type="subcellular location">
    <subcellularLocation>
        <location evidence="1">Cytoplasm</location>
    </subcellularLocation>
</comment>
<dbReference type="EMBL" id="LCOT01000005">
    <property type="protein sequence ID" value="KKU84655.1"/>
    <property type="molecule type" value="Genomic_DNA"/>
</dbReference>
<sequence>MAKPLHAKHRKRLEYELEVICSKGYAPYFLMMADLVNWCTDHGIITNTRGSAAGSLVSYVTGVTTVDPILYDLPFERFLNPYRPSPPDIDLDVADNRREEVISYITGKYGSDKVAQICTFGRMLARAAVRDVARVLGHPYAFGDRIAKIIPIGSQGFPMSIDKALKESPELKNMYDSDPQVKETVDLARQIEGNARHVSVHAAGIVVSPQPMTNYSPLQLEPKGTKIITQYEFHACEEIGLVKFDILGIRNLSILEAAARRIKIDLKRLPTNDKATFAMLARGETMGVFQLGGSGMTKWLKELKPNRIEDIMVMIALFRPGPMANIPEYIARKNKKSPVTYLHPKMADYLDKSYGILVYQEDIMFTGLALAGYTWETIDKLRKAIGKKLPKEMAQQHQVFVDGCVKTSGMSKEEAEKIWELFVPFQGYGFNKAHAASYGIVAYQTAYLKAHYPVEYMTALLTAESGDTEKIVEAIEECRRIKIPVLPPDINRSDVAFAVDDKSIRFGLSAIKNVGEAAISSILSARESGPFTSFTDFCLRVDSQKVNRKVLESLIKAGAMDQFGKRAALLAALDKIRELGTSISKLKASGQTTLFASSEQSDHSDHLPQVEEFEKSVMLGMEKDLLGFYLTEHPQAEKLAKLGELITHRISELPSGNLSGMKVTIGGIIETCRNVITKNGNQPMCFCKVSDLGKSVEAVVFPKVYAATPGVWQPDNLVILTGKVEMRDTGDEEAESEQDITIIVDSASIFTGEITDSVESADSAVIEVPKGLPSSKLVALNTLLQSHQGTTPSSLVFYNGTSSKSLPLPYGLAWTPQLRDEISKLLKT</sequence>
<accession>A0A0G1WR64</accession>
<dbReference type="InterPro" id="IPR040982">
    <property type="entry name" value="DNA_pol3_finger"/>
</dbReference>
<dbReference type="PATRIC" id="fig|1618367.3.peg.163"/>
<dbReference type="CDD" id="cd04485">
    <property type="entry name" value="DnaE_OBF"/>
    <property type="match status" value="1"/>
</dbReference>
<feature type="domain" description="DNA polymerase III alpha subunit finger" evidence="11">
    <location>
        <begin position="255"/>
        <end position="407"/>
    </location>
</feature>
<dbReference type="Pfam" id="PF07733">
    <property type="entry name" value="DNA_pol3_alpha"/>
    <property type="match status" value="1"/>
</dbReference>
<evidence type="ECO:0000259" key="8">
    <source>
        <dbReference type="Pfam" id="PF01336"/>
    </source>
</evidence>
<evidence type="ECO:0000256" key="7">
    <source>
        <dbReference type="ARBA" id="ARBA00049244"/>
    </source>
</evidence>
<evidence type="ECO:0000256" key="5">
    <source>
        <dbReference type="ARBA" id="ARBA00022705"/>
    </source>
</evidence>
<keyword evidence="5" id="KW-0235">DNA replication</keyword>
<evidence type="ECO:0000313" key="12">
    <source>
        <dbReference type="EMBL" id="KKU84655.1"/>
    </source>
</evidence>
<dbReference type="Gene3D" id="1.10.150.870">
    <property type="match status" value="1"/>
</dbReference>
<dbReference type="InterPro" id="IPR012340">
    <property type="entry name" value="NA-bd_OB-fold"/>
</dbReference>
<dbReference type="Pfam" id="PF01336">
    <property type="entry name" value="tRNA_anti-codon"/>
    <property type="match status" value="1"/>
</dbReference>
<feature type="domain" description="OB" evidence="8">
    <location>
        <begin position="663"/>
        <end position="747"/>
    </location>
</feature>
<dbReference type="GO" id="GO:0006260">
    <property type="term" value="P:DNA replication"/>
    <property type="evidence" value="ECO:0007669"/>
    <property type="project" value="UniProtKB-KW"/>
</dbReference>
<dbReference type="InterPro" id="IPR029460">
    <property type="entry name" value="DNAPol_HHH"/>
</dbReference>
<dbReference type="EC" id="2.7.7.7" evidence="2"/>
<keyword evidence="6" id="KW-0239">DNA-directed DNA polymerase</keyword>
<dbReference type="PANTHER" id="PTHR32294:SF0">
    <property type="entry name" value="DNA POLYMERASE III SUBUNIT ALPHA"/>
    <property type="match status" value="1"/>
</dbReference>
<dbReference type="InterPro" id="IPR011708">
    <property type="entry name" value="DNA_pol3_alpha_NTPase_dom"/>
</dbReference>
<dbReference type="GO" id="GO:0005737">
    <property type="term" value="C:cytoplasm"/>
    <property type="evidence" value="ECO:0007669"/>
    <property type="project" value="UniProtKB-SubCell"/>
</dbReference>
<dbReference type="Pfam" id="PF14579">
    <property type="entry name" value="HHH_6"/>
    <property type="match status" value="1"/>
</dbReference>
<dbReference type="AlphaFoldDB" id="A0A0G1WR64"/>
<evidence type="ECO:0000256" key="3">
    <source>
        <dbReference type="ARBA" id="ARBA00022679"/>
    </source>
</evidence>
<dbReference type="Proteomes" id="UP000034265">
    <property type="component" value="Unassembled WGS sequence"/>
</dbReference>
<evidence type="ECO:0000256" key="2">
    <source>
        <dbReference type="ARBA" id="ARBA00012417"/>
    </source>
</evidence>
<dbReference type="Gene3D" id="2.40.50.140">
    <property type="entry name" value="Nucleic acid-binding proteins"/>
    <property type="match status" value="1"/>
</dbReference>
<dbReference type="GO" id="GO:0008408">
    <property type="term" value="F:3'-5' exonuclease activity"/>
    <property type="evidence" value="ECO:0007669"/>
    <property type="project" value="InterPro"/>
</dbReference>
<proteinExistence type="predicted"/>
<protein>
    <recommendedName>
        <fullName evidence="2">DNA-directed DNA polymerase</fullName>
        <ecNumber evidence="2">2.7.7.7</ecNumber>
    </recommendedName>
</protein>
<keyword evidence="4" id="KW-0548">Nucleotidyltransferase</keyword>
<evidence type="ECO:0000256" key="6">
    <source>
        <dbReference type="ARBA" id="ARBA00022932"/>
    </source>
</evidence>
<dbReference type="InterPro" id="IPR004365">
    <property type="entry name" value="NA-bd_OB_tRNA"/>
</dbReference>
<dbReference type="PANTHER" id="PTHR32294">
    <property type="entry name" value="DNA POLYMERASE III SUBUNIT ALPHA"/>
    <property type="match status" value="1"/>
</dbReference>
<dbReference type="SUPFAM" id="SSF160975">
    <property type="entry name" value="AF1531-like"/>
    <property type="match status" value="1"/>
</dbReference>
<gene>
    <name evidence="12" type="ORF">UY11_C0005G0029</name>
</gene>
<dbReference type="GO" id="GO:0003887">
    <property type="term" value="F:DNA-directed DNA polymerase activity"/>
    <property type="evidence" value="ECO:0007669"/>
    <property type="project" value="UniProtKB-KW"/>
</dbReference>
<dbReference type="Pfam" id="PF17657">
    <property type="entry name" value="DNA_pol3_finger"/>
    <property type="match status" value="1"/>
</dbReference>
<feature type="domain" description="Bacterial DNA polymerase III alpha subunit NTPase" evidence="9">
    <location>
        <begin position="3"/>
        <end position="248"/>
    </location>
</feature>
<feature type="domain" description="DNA polymerase helix-hairpin-helix motif" evidence="10">
    <location>
        <begin position="482"/>
        <end position="566"/>
    </location>
</feature>
<evidence type="ECO:0000313" key="13">
    <source>
        <dbReference type="Proteomes" id="UP000034265"/>
    </source>
</evidence>
<dbReference type="InterPro" id="IPR041931">
    <property type="entry name" value="DNA_pol3_alpha_thumb_dom"/>
</dbReference>
<dbReference type="NCBIfam" id="TIGR00594">
    <property type="entry name" value="polc"/>
    <property type="match status" value="1"/>
</dbReference>
<comment type="catalytic activity">
    <reaction evidence="7">
        <text>DNA(n) + a 2'-deoxyribonucleoside 5'-triphosphate = DNA(n+1) + diphosphate</text>
        <dbReference type="Rhea" id="RHEA:22508"/>
        <dbReference type="Rhea" id="RHEA-COMP:17339"/>
        <dbReference type="Rhea" id="RHEA-COMP:17340"/>
        <dbReference type="ChEBI" id="CHEBI:33019"/>
        <dbReference type="ChEBI" id="CHEBI:61560"/>
        <dbReference type="ChEBI" id="CHEBI:173112"/>
        <dbReference type="EC" id="2.7.7.7"/>
    </reaction>
</comment>
<dbReference type="InterPro" id="IPR004805">
    <property type="entry name" value="DnaE2/DnaE/PolC"/>
</dbReference>
<keyword evidence="3" id="KW-0808">Transferase</keyword>
<evidence type="ECO:0000256" key="1">
    <source>
        <dbReference type="ARBA" id="ARBA00004496"/>
    </source>
</evidence>
<comment type="caution">
    <text evidence="12">The sequence shown here is derived from an EMBL/GenBank/DDBJ whole genome shotgun (WGS) entry which is preliminary data.</text>
</comment>
<reference evidence="12 13" key="1">
    <citation type="journal article" date="2015" name="Nature">
        <title>rRNA introns, odd ribosomes, and small enigmatic genomes across a large radiation of phyla.</title>
        <authorList>
            <person name="Brown C.T."/>
            <person name="Hug L.A."/>
            <person name="Thomas B.C."/>
            <person name="Sharon I."/>
            <person name="Castelle C.J."/>
            <person name="Singh A."/>
            <person name="Wilkins M.J."/>
            <person name="Williams K.H."/>
            <person name="Banfield J.F."/>
        </authorList>
    </citation>
    <scope>NUCLEOTIDE SEQUENCE [LARGE SCALE GENOMIC DNA]</scope>
</reference>
<name>A0A0G1WR64_9BACT</name>
<dbReference type="GO" id="GO:0003676">
    <property type="term" value="F:nucleic acid binding"/>
    <property type="evidence" value="ECO:0007669"/>
    <property type="project" value="InterPro"/>
</dbReference>
<evidence type="ECO:0000256" key="4">
    <source>
        <dbReference type="ARBA" id="ARBA00022695"/>
    </source>
</evidence>
<evidence type="ECO:0000259" key="11">
    <source>
        <dbReference type="Pfam" id="PF17657"/>
    </source>
</evidence>
<evidence type="ECO:0000259" key="10">
    <source>
        <dbReference type="Pfam" id="PF14579"/>
    </source>
</evidence>
<evidence type="ECO:0000259" key="9">
    <source>
        <dbReference type="Pfam" id="PF07733"/>
    </source>
</evidence>
<organism evidence="12 13">
    <name type="scientific">Candidatus Amesbacteria bacterium GW2011_GWC2_47_8</name>
    <dbReference type="NCBI Taxonomy" id="1618367"/>
    <lineage>
        <taxon>Bacteria</taxon>
        <taxon>Candidatus Amesiibacteriota</taxon>
    </lineage>
</organism>
<dbReference type="Gene3D" id="1.10.10.1600">
    <property type="entry name" value="Bacterial DNA polymerase III alpha subunit, thumb domain"/>
    <property type="match status" value="1"/>
</dbReference>